<dbReference type="InterPro" id="IPR029021">
    <property type="entry name" value="Prot-tyrosine_phosphatase-like"/>
</dbReference>
<protein>
    <recommendedName>
        <fullName evidence="2">diphosphoinositol-polyphosphate diphosphatase</fullName>
        <ecNumber evidence="2">3.6.1.52</ecNumber>
    </recommendedName>
</protein>
<evidence type="ECO:0000256" key="6">
    <source>
        <dbReference type="ARBA" id="ARBA00047342"/>
    </source>
</evidence>
<dbReference type="PROSITE" id="PS00383">
    <property type="entry name" value="TYR_PHOSPHATASE_1"/>
    <property type="match status" value="1"/>
</dbReference>
<name>A0A8E2EK40_9PEZI</name>
<dbReference type="EC" id="3.6.1.52" evidence="2"/>
<evidence type="ECO:0000256" key="9">
    <source>
        <dbReference type="ARBA" id="ARBA00048424"/>
    </source>
</evidence>
<dbReference type="GO" id="GO:0005737">
    <property type="term" value="C:cytoplasm"/>
    <property type="evidence" value="ECO:0007669"/>
    <property type="project" value="UniProtKB-SubCell"/>
</dbReference>
<dbReference type="Proteomes" id="UP000250266">
    <property type="component" value="Unassembled WGS sequence"/>
</dbReference>
<dbReference type="GO" id="GO:0016791">
    <property type="term" value="F:phosphatase activity"/>
    <property type="evidence" value="ECO:0007669"/>
    <property type="project" value="InterPro"/>
</dbReference>
<comment type="catalytic activity">
    <reaction evidence="8">
        <text>1,5-bis(diphospho)-1D-myo-inositol 2,3,4,6-tetrakisphosphate + H2O = 1-diphospho-1D-myo-inositol 2,3,4,5,6-pentakisphosphate + phosphate + 2 H(+)</text>
        <dbReference type="Rhea" id="RHEA:79699"/>
        <dbReference type="ChEBI" id="CHEBI:15377"/>
        <dbReference type="ChEBI" id="CHEBI:15378"/>
        <dbReference type="ChEBI" id="CHEBI:43474"/>
        <dbReference type="ChEBI" id="CHEBI:74946"/>
        <dbReference type="ChEBI" id="CHEBI:77983"/>
        <dbReference type="EC" id="3.6.1.52"/>
    </reaction>
    <physiologicalReaction direction="left-to-right" evidence="8">
        <dbReference type="Rhea" id="RHEA:79700"/>
    </physiologicalReaction>
</comment>
<evidence type="ECO:0000256" key="7">
    <source>
        <dbReference type="ARBA" id="ARBA00047562"/>
    </source>
</evidence>
<comment type="catalytic activity">
    <reaction evidence="6">
        <text>5-diphospho-1D-myo-inositol 1,2,3,4,6-pentakisphosphate + H2O = 1D-myo-inositol hexakisphosphate + phosphate + H(+)</text>
        <dbReference type="Rhea" id="RHEA:22384"/>
        <dbReference type="ChEBI" id="CHEBI:15377"/>
        <dbReference type="ChEBI" id="CHEBI:15378"/>
        <dbReference type="ChEBI" id="CHEBI:43474"/>
        <dbReference type="ChEBI" id="CHEBI:58130"/>
        <dbReference type="ChEBI" id="CHEBI:58628"/>
        <dbReference type="EC" id="3.6.1.52"/>
    </reaction>
    <physiologicalReaction direction="left-to-right" evidence="6">
        <dbReference type="Rhea" id="RHEA:22385"/>
    </physiologicalReaction>
</comment>
<dbReference type="OrthoDB" id="6375174at2759"/>
<evidence type="ECO:0000256" key="3">
    <source>
        <dbReference type="ARBA" id="ARBA00022490"/>
    </source>
</evidence>
<comment type="subcellular location">
    <subcellularLocation>
        <location evidence="1">Cytoplasm</location>
    </subcellularLocation>
</comment>
<evidence type="ECO:0000256" key="5">
    <source>
        <dbReference type="ARBA" id="ARBA00044949"/>
    </source>
</evidence>
<dbReference type="PANTHER" id="PTHR31126:SF48">
    <property type="entry name" value="INOSITOL PHOSPHATASE SIW14"/>
    <property type="match status" value="1"/>
</dbReference>
<dbReference type="InterPro" id="IPR004861">
    <property type="entry name" value="Siw14-like"/>
</dbReference>
<dbReference type="InterPro" id="IPR016130">
    <property type="entry name" value="Tyr_Pase_AS"/>
</dbReference>
<dbReference type="FunFam" id="3.90.190.10:FF:000035">
    <property type="entry name" value="Tyrosine phosphatase, putative"/>
    <property type="match status" value="1"/>
</dbReference>
<evidence type="ECO:0000256" key="1">
    <source>
        <dbReference type="ARBA" id="ARBA00004496"/>
    </source>
</evidence>
<feature type="domain" description="Tyrosine-protein phosphatase" evidence="11">
    <location>
        <begin position="94"/>
        <end position="247"/>
    </location>
</feature>
<comment type="catalytic activity">
    <reaction evidence="7">
        <text>3,5-bis(diphospho)-1D-myo-inositol 1,2,4,6-tetrakisphosphate + H2O = 3-diphospho-1D-myo-inositol 1,2,4,5,6-pentakisphosphate + phosphate + 2 H(+)</text>
        <dbReference type="Rhea" id="RHEA:56312"/>
        <dbReference type="ChEBI" id="CHEBI:15377"/>
        <dbReference type="ChEBI" id="CHEBI:15378"/>
        <dbReference type="ChEBI" id="CHEBI:43474"/>
        <dbReference type="ChEBI" id="CHEBI:140372"/>
        <dbReference type="ChEBI" id="CHEBI:140374"/>
        <dbReference type="EC" id="3.6.1.52"/>
    </reaction>
    <physiologicalReaction direction="left-to-right" evidence="7">
        <dbReference type="Rhea" id="RHEA:56313"/>
    </physiologicalReaction>
</comment>
<dbReference type="SUPFAM" id="SSF52799">
    <property type="entry name" value="(Phosphotyrosine protein) phosphatases II"/>
    <property type="match status" value="1"/>
</dbReference>
<dbReference type="AlphaFoldDB" id="A0A8E2EK40"/>
<evidence type="ECO:0000256" key="4">
    <source>
        <dbReference type="ARBA" id="ARBA00022801"/>
    </source>
</evidence>
<keyword evidence="3" id="KW-0963">Cytoplasm</keyword>
<keyword evidence="4" id="KW-0378">Hydrolase</keyword>
<comment type="catalytic activity">
    <reaction evidence="9">
        <text>6-diphospho-1D-myo-inositol pentakisphosphate + H2O = 1D-myo-inositol hexakisphosphate + phosphate + H(+)</text>
        <dbReference type="Rhea" id="RHEA:79703"/>
        <dbReference type="ChEBI" id="CHEBI:15377"/>
        <dbReference type="ChEBI" id="CHEBI:15378"/>
        <dbReference type="ChEBI" id="CHEBI:43474"/>
        <dbReference type="ChEBI" id="CHEBI:58130"/>
        <dbReference type="ChEBI" id="CHEBI:230534"/>
        <dbReference type="EC" id="3.6.1.52"/>
    </reaction>
    <physiologicalReaction direction="left-to-right" evidence="9">
        <dbReference type="Rhea" id="RHEA:79704"/>
    </physiologicalReaction>
</comment>
<dbReference type="EMBL" id="KV744820">
    <property type="protein sequence ID" value="OCK85359.1"/>
    <property type="molecule type" value="Genomic_DNA"/>
</dbReference>
<proteinExistence type="inferred from homology"/>
<dbReference type="GO" id="GO:0052840">
    <property type="term" value="F:inositol diphosphate tetrakisphosphate diphosphatase activity"/>
    <property type="evidence" value="ECO:0007669"/>
    <property type="project" value="TreeGrafter"/>
</dbReference>
<evidence type="ECO:0000256" key="10">
    <source>
        <dbReference type="SAM" id="MobiDB-lite"/>
    </source>
</evidence>
<evidence type="ECO:0000256" key="2">
    <source>
        <dbReference type="ARBA" id="ARBA00012527"/>
    </source>
</evidence>
<evidence type="ECO:0000259" key="11">
    <source>
        <dbReference type="PROSITE" id="PS50054"/>
    </source>
</evidence>
<accession>A0A8E2EK40</accession>
<organism evidence="12 13">
    <name type="scientific">Lepidopterella palustris CBS 459.81</name>
    <dbReference type="NCBI Taxonomy" id="1314670"/>
    <lineage>
        <taxon>Eukaryota</taxon>
        <taxon>Fungi</taxon>
        <taxon>Dikarya</taxon>
        <taxon>Ascomycota</taxon>
        <taxon>Pezizomycotina</taxon>
        <taxon>Dothideomycetes</taxon>
        <taxon>Pleosporomycetidae</taxon>
        <taxon>Mytilinidiales</taxon>
        <taxon>Argynnaceae</taxon>
        <taxon>Lepidopterella</taxon>
    </lineage>
</organism>
<dbReference type="InterPro" id="IPR020422">
    <property type="entry name" value="TYR_PHOSPHATASE_DUAL_dom"/>
</dbReference>
<evidence type="ECO:0000313" key="13">
    <source>
        <dbReference type="Proteomes" id="UP000250266"/>
    </source>
</evidence>
<reference evidence="12 13" key="1">
    <citation type="journal article" date="2016" name="Nat. Commun.">
        <title>Ectomycorrhizal ecology is imprinted in the genome of the dominant symbiotic fungus Cenococcum geophilum.</title>
        <authorList>
            <consortium name="DOE Joint Genome Institute"/>
            <person name="Peter M."/>
            <person name="Kohler A."/>
            <person name="Ohm R.A."/>
            <person name="Kuo A."/>
            <person name="Krutzmann J."/>
            <person name="Morin E."/>
            <person name="Arend M."/>
            <person name="Barry K.W."/>
            <person name="Binder M."/>
            <person name="Choi C."/>
            <person name="Clum A."/>
            <person name="Copeland A."/>
            <person name="Grisel N."/>
            <person name="Haridas S."/>
            <person name="Kipfer T."/>
            <person name="LaButti K."/>
            <person name="Lindquist E."/>
            <person name="Lipzen A."/>
            <person name="Maire R."/>
            <person name="Meier B."/>
            <person name="Mihaltcheva S."/>
            <person name="Molinier V."/>
            <person name="Murat C."/>
            <person name="Poggeler S."/>
            <person name="Quandt C.A."/>
            <person name="Sperisen C."/>
            <person name="Tritt A."/>
            <person name="Tisserant E."/>
            <person name="Crous P.W."/>
            <person name="Henrissat B."/>
            <person name="Nehls U."/>
            <person name="Egli S."/>
            <person name="Spatafora J.W."/>
            <person name="Grigoriev I.V."/>
            <person name="Martin F.M."/>
        </authorList>
    </citation>
    <scope>NUCLEOTIDE SEQUENCE [LARGE SCALE GENOMIC DNA]</scope>
    <source>
        <strain evidence="12 13">CBS 459.81</strain>
    </source>
</reference>
<evidence type="ECO:0000313" key="12">
    <source>
        <dbReference type="EMBL" id="OCK85359.1"/>
    </source>
</evidence>
<dbReference type="PRINTS" id="PR01911">
    <property type="entry name" value="PFDSPHPHTASE"/>
</dbReference>
<evidence type="ECO:0000256" key="8">
    <source>
        <dbReference type="ARBA" id="ARBA00047927"/>
    </source>
</evidence>
<feature type="region of interest" description="Disordered" evidence="10">
    <location>
        <begin position="253"/>
        <end position="272"/>
    </location>
</feature>
<dbReference type="PANTHER" id="PTHR31126">
    <property type="entry name" value="TYROSINE-PROTEIN PHOSPHATASE"/>
    <property type="match status" value="1"/>
</dbReference>
<dbReference type="Pfam" id="PF03162">
    <property type="entry name" value="Y_phosphatase2"/>
    <property type="match status" value="1"/>
</dbReference>
<dbReference type="Gene3D" id="3.90.190.10">
    <property type="entry name" value="Protein tyrosine phosphatase superfamily"/>
    <property type="match status" value="1"/>
</dbReference>
<sequence length="272" mass="30794">MSIPPAFEADEGETPKDILYEYVNSVLRAVELDQTKILAKHAACKQHEDLPSIKVQEDSREVVNLPMIQIEALVIPRFEDRAPDRLRSLLPPVNFGAVIPGSIYRSSFPLPENFGFLKSLKLKSILTLVPEKYPQPNVDFMAQEGIQHFQVHIPANKETVCIPQCQMTEALGIVLDRRNHPLLIHCNKGKHRTGCVTGCFRKCQGESLESIFLEYHTYADPKARILDEVFIELFDERTVLWLARSNSWRLPNADSMDSPSPLPTLSAPRPRA</sequence>
<keyword evidence="13" id="KW-1185">Reference proteome</keyword>
<comment type="similarity">
    <text evidence="5">Belongs to the protein-tyrosine phosphatase family. Atypical dual-specificity phosphatase Siw14-like subfamily.</text>
</comment>
<gene>
    <name evidence="12" type="ORF">K432DRAFT_400331</name>
</gene>
<dbReference type="InterPro" id="IPR020428">
    <property type="entry name" value="PFA-DSPs"/>
</dbReference>
<dbReference type="PROSITE" id="PS50054">
    <property type="entry name" value="TYR_PHOSPHATASE_DUAL"/>
    <property type="match status" value="1"/>
</dbReference>